<dbReference type="PANTHER" id="PTHR30627:SF2">
    <property type="entry name" value="PEPTIDOGLYCAN D,D-TRANSPEPTIDASE MRDA"/>
    <property type="match status" value="1"/>
</dbReference>
<keyword evidence="11" id="KW-1133">Transmembrane helix</keyword>
<dbReference type="Proteomes" id="UP000198615">
    <property type="component" value="Unassembled WGS sequence"/>
</dbReference>
<keyword evidence="10" id="KW-0573">Peptidoglycan synthesis</keyword>
<dbReference type="RefSeq" id="WP_038015164.1">
    <property type="nucleotide sequence ID" value="NZ_FNBW01000003.1"/>
</dbReference>
<evidence type="ECO:0000256" key="9">
    <source>
        <dbReference type="ARBA" id="ARBA00022960"/>
    </source>
</evidence>
<organism evidence="17 18">
    <name type="scientific">Thalassobaculum litoreum DSM 18839</name>
    <dbReference type="NCBI Taxonomy" id="1123362"/>
    <lineage>
        <taxon>Bacteria</taxon>
        <taxon>Pseudomonadati</taxon>
        <taxon>Pseudomonadota</taxon>
        <taxon>Alphaproteobacteria</taxon>
        <taxon>Rhodospirillales</taxon>
        <taxon>Thalassobaculaceae</taxon>
        <taxon>Thalassobaculum</taxon>
    </lineage>
</organism>
<dbReference type="InterPro" id="IPR036138">
    <property type="entry name" value="PBP_dimer_sf"/>
</dbReference>
<evidence type="ECO:0000313" key="17">
    <source>
        <dbReference type="EMBL" id="SDF44394.1"/>
    </source>
</evidence>
<feature type="domain" description="Penicillin-binding protein dimerisation" evidence="16">
    <location>
        <begin position="61"/>
        <end position="229"/>
    </location>
</feature>
<dbReference type="GO" id="GO:0008658">
    <property type="term" value="F:penicillin binding"/>
    <property type="evidence" value="ECO:0007669"/>
    <property type="project" value="InterPro"/>
</dbReference>
<dbReference type="GO" id="GO:0071972">
    <property type="term" value="F:peptidoglycan L,D-transpeptidase activity"/>
    <property type="evidence" value="ECO:0007669"/>
    <property type="project" value="TreeGrafter"/>
</dbReference>
<keyword evidence="3" id="KW-1003">Cell membrane</keyword>
<comment type="caution">
    <text evidence="17">The sequence shown here is derived from an EMBL/GenBank/DDBJ whole genome shotgun (WGS) entry which is preliminary data.</text>
</comment>
<evidence type="ECO:0000256" key="1">
    <source>
        <dbReference type="ARBA" id="ARBA00004167"/>
    </source>
</evidence>
<dbReference type="InterPro" id="IPR050515">
    <property type="entry name" value="Beta-lactam/transpept"/>
</dbReference>
<evidence type="ECO:0000256" key="13">
    <source>
        <dbReference type="ARBA" id="ARBA00023316"/>
    </source>
</evidence>
<keyword evidence="12" id="KW-0472">Membrane</keyword>
<name>A0A8G2BHI6_9PROT</name>
<evidence type="ECO:0000256" key="3">
    <source>
        <dbReference type="ARBA" id="ARBA00022475"/>
    </source>
</evidence>
<dbReference type="GO" id="GO:0008360">
    <property type="term" value="P:regulation of cell shape"/>
    <property type="evidence" value="ECO:0007669"/>
    <property type="project" value="UniProtKB-KW"/>
</dbReference>
<dbReference type="SUPFAM" id="SSF56601">
    <property type="entry name" value="beta-lactamase/transpeptidase-like"/>
    <property type="match status" value="1"/>
</dbReference>
<dbReference type="GO" id="GO:0005886">
    <property type="term" value="C:plasma membrane"/>
    <property type="evidence" value="ECO:0007669"/>
    <property type="project" value="UniProtKB-SubCell"/>
</dbReference>
<dbReference type="GO" id="GO:0009252">
    <property type="term" value="P:peptidoglycan biosynthetic process"/>
    <property type="evidence" value="ECO:0007669"/>
    <property type="project" value="UniProtKB-KW"/>
</dbReference>
<keyword evidence="7" id="KW-0812">Transmembrane</keyword>
<dbReference type="Pfam" id="PF03717">
    <property type="entry name" value="PBP_dimer"/>
    <property type="match status" value="1"/>
</dbReference>
<keyword evidence="5" id="KW-0121">Carboxypeptidase</keyword>
<evidence type="ECO:0000256" key="5">
    <source>
        <dbReference type="ARBA" id="ARBA00022645"/>
    </source>
</evidence>
<evidence type="ECO:0000256" key="6">
    <source>
        <dbReference type="ARBA" id="ARBA00022670"/>
    </source>
</evidence>
<dbReference type="Gene3D" id="3.90.1310.10">
    <property type="entry name" value="Penicillin-binding protein 2a (Domain 2)"/>
    <property type="match status" value="1"/>
</dbReference>
<dbReference type="AlphaFoldDB" id="A0A8G2BHI6"/>
<gene>
    <name evidence="17" type="ORF">SAMN05660686_01376</name>
</gene>
<dbReference type="GO" id="GO:0009002">
    <property type="term" value="F:serine-type D-Ala-D-Ala carboxypeptidase activity"/>
    <property type="evidence" value="ECO:0007669"/>
    <property type="project" value="InterPro"/>
</dbReference>
<dbReference type="PANTHER" id="PTHR30627">
    <property type="entry name" value="PEPTIDOGLYCAN D,D-TRANSPEPTIDASE"/>
    <property type="match status" value="1"/>
</dbReference>
<keyword evidence="8" id="KW-0378">Hydrolase</keyword>
<evidence type="ECO:0000256" key="8">
    <source>
        <dbReference type="ARBA" id="ARBA00022801"/>
    </source>
</evidence>
<dbReference type="InterPro" id="IPR001460">
    <property type="entry name" value="PCN-bd_Tpept"/>
</dbReference>
<dbReference type="InterPro" id="IPR012338">
    <property type="entry name" value="Beta-lactam/transpept-like"/>
</dbReference>
<evidence type="ECO:0000256" key="10">
    <source>
        <dbReference type="ARBA" id="ARBA00022984"/>
    </source>
</evidence>
<keyword evidence="13" id="KW-0961">Cell wall biogenesis/degradation</keyword>
<evidence type="ECO:0000256" key="14">
    <source>
        <dbReference type="SAM" id="MobiDB-lite"/>
    </source>
</evidence>
<dbReference type="OrthoDB" id="9766847at2"/>
<dbReference type="InterPro" id="IPR017790">
    <property type="entry name" value="Penicillin-binding_protein_2"/>
</dbReference>
<dbReference type="SUPFAM" id="SSF56519">
    <property type="entry name" value="Penicillin binding protein dimerisation domain"/>
    <property type="match status" value="1"/>
</dbReference>
<keyword evidence="9" id="KW-0133">Cell shape</keyword>
<dbReference type="Pfam" id="PF00905">
    <property type="entry name" value="Transpeptidase"/>
    <property type="match status" value="1"/>
</dbReference>
<feature type="domain" description="Penicillin-binding protein transpeptidase" evidence="15">
    <location>
        <begin position="307"/>
        <end position="638"/>
    </location>
</feature>
<keyword evidence="4" id="KW-0997">Cell inner membrane</keyword>
<reference evidence="17 18" key="1">
    <citation type="submission" date="2016-10" db="EMBL/GenBank/DDBJ databases">
        <authorList>
            <person name="Varghese N."/>
            <person name="Submissions S."/>
        </authorList>
    </citation>
    <scope>NUCLEOTIDE SEQUENCE [LARGE SCALE GENOMIC DNA]</scope>
    <source>
        <strain evidence="17 18">DSM 18839</strain>
    </source>
</reference>
<evidence type="ECO:0000256" key="4">
    <source>
        <dbReference type="ARBA" id="ARBA00022519"/>
    </source>
</evidence>
<dbReference type="Gene3D" id="3.40.710.10">
    <property type="entry name" value="DD-peptidase/beta-lactamase superfamily"/>
    <property type="match status" value="1"/>
</dbReference>
<evidence type="ECO:0000256" key="2">
    <source>
        <dbReference type="ARBA" id="ARBA00004236"/>
    </source>
</evidence>
<proteinExistence type="predicted"/>
<evidence type="ECO:0000256" key="12">
    <source>
        <dbReference type="ARBA" id="ARBA00023136"/>
    </source>
</evidence>
<protein>
    <submittedName>
        <fullName evidence="17">Penicillin-binding protein 2</fullName>
    </submittedName>
</protein>
<dbReference type="EMBL" id="FNBW01000003">
    <property type="protein sequence ID" value="SDF44394.1"/>
    <property type="molecule type" value="Genomic_DNA"/>
</dbReference>
<keyword evidence="18" id="KW-1185">Reference proteome</keyword>
<dbReference type="NCBIfam" id="TIGR03423">
    <property type="entry name" value="pbp2_mrdA"/>
    <property type="match status" value="1"/>
</dbReference>
<evidence type="ECO:0000259" key="15">
    <source>
        <dbReference type="Pfam" id="PF00905"/>
    </source>
</evidence>
<sequence length="665" mass="72367">MLKASEQDVQKVFTRRALVLAGGKLALIGALGARLYYLQVVEADRYELLSRGNQFNLELLPPVRGRILDRNGVALADNQDNFRVEIVREQTDDVAATLSALRSIIEVPDWDVRRVLKDVKRKRAFVPVTVVENLTREEIARVAVNAPYLPGIRIEVGRSRRYPFADTAVHITGYVAAVSESELTGDPVLELPDFRIGKSGIEKLHDLGMRGTAGRRQVEVNALGRIIRKLPGEDGEPGRDVKLTLDINLQRYATERLSRGNAERLPTEDPRAQLALAQAEPAMRDLYADRQTVLVDAEGKVIEAESGSAVVMDVHTGELRALASAPGYDPNPFNRGLSAKDWEELLTNPRGPLNNKAVSGQYPPGSTFKMLVMLAALESGLAGPDTKFFCPGHLTLGDTRFHCWSRYGHGWLDMKQSIAQSCDVYYYELAKRIGIDRISSIAKRFGLGELTGVDIPGERRGLVPSREWKLATTGVPWQMGETLVAAIGQGFNLATPLQLALMTARLVNGGKAVVPHIEFPNGPPEAAEDMAVDTRHLEAVRVAMSEVVNGPRGTARKIQGSPDDVKIGGKTGTAQVRRITMADRASGAYKEEKPWRFRDHALFVGFGPVEAPRYAVAVVVEHGGGGSSMAAPIGADVLREALRIDPPGPTASGESGAPTPERQDG</sequence>
<accession>A0A8G2BHI6</accession>
<keyword evidence="6" id="KW-0645">Protease</keyword>
<evidence type="ECO:0000259" key="16">
    <source>
        <dbReference type="Pfam" id="PF03717"/>
    </source>
</evidence>
<feature type="region of interest" description="Disordered" evidence="14">
    <location>
        <begin position="640"/>
        <end position="665"/>
    </location>
</feature>
<evidence type="ECO:0000256" key="11">
    <source>
        <dbReference type="ARBA" id="ARBA00022989"/>
    </source>
</evidence>
<dbReference type="Gene3D" id="3.30.1390.30">
    <property type="entry name" value="Penicillin-binding protein 2a, domain 3"/>
    <property type="match status" value="1"/>
</dbReference>
<evidence type="ECO:0000256" key="7">
    <source>
        <dbReference type="ARBA" id="ARBA00022692"/>
    </source>
</evidence>
<dbReference type="GO" id="GO:0071555">
    <property type="term" value="P:cell wall organization"/>
    <property type="evidence" value="ECO:0007669"/>
    <property type="project" value="UniProtKB-KW"/>
</dbReference>
<dbReference type="GO" id="GO:0006508">
    <property type="term" value="P:proteolysis"/>
    <property type="evidence" value="ECO:0007669"/>
    <property type="project" value="UniProtKB-KW"/>
</dbReference>
<comment type="subcellular location">
    <subcellularLocation>
        <location evidence="2">Cell membrane</location>
    </subcellularLocation>
    <subcellularLocation>
        <location evidence="1">Membrane</location>
        <topology evidence="1">Single-pass membrane protein</topology>
    </subcellularLocation>
</comment>
<evidence type="ECO:0000313" key="18">
    <source>
        <dbReference type="Proteomes" id="UP000198615"/>
    </source>
</evidence>
<dbReference type="InterPro" id="IPR005311">
    <property type="entry name" value="PBP_dimer"/>
</dbReference>